<evidence type="ECO:0000313" key="1">
    <source>
        <dbReference type="EMBL" id="QDU86242.1"/>
    </source>
</evidence>
<dbReference type="Proteomes" id="UP000319342">
    <property type="component" value="Chromosome"/>
</dbReference>
<gene>
    <name evidence="1" type="ORF">Pla163_33930</name>
</gene>
<accession>A0A518D436</accession>
<evidence type="ECO:0000313" key="2">
    <source>
        <dbReference type="Proteomes" id="UP000319342"/>
    </source>
</evidence>
<sequence length="52" mass="6047">MPLDRPFTPWIGAKNLRMSRRLVLAFPRTRSIRPEVRSSKAAPLDRVRSTNQ</sequence>
<organism evidence="1 2">
    <name type="scientific">Rohdeia mirabilis</name>
    <dbReference type="NCBI Taxonomy" id="2528008"/>
    <lineage>
        <taxon>Bacteria</taxon>
        <taxon>Pseudomonadati</taxon>
        <taxon>Planctomycetota</taxon>
        <taxon>Planctomycetia</taxon>
        <taxon>Planctomycetia incertae sedis</taxon>
        <taxon>Rohdeia</taxon>
    </lineage>
</organism>
<protein>
    <submittedName>
        <fullName evidence="1">Uncharacterized protein</fullName>
    </submittedName>
</protein>
<name>A0A518D436_9BACT</name>
<reference evidence="1 2" key="1">
    <citation type="submission" date="2019-02" db="EMBL/GenBank/DDBJ databases">
        <title>Deep-cultivation of Planctomycetes and their phenomic and genomic characterization uncovers novel biology.</title>
        <authorList>
            <person name="Wiegand S."/>
            <person name="Jogler M."/>
            <person name="Boedeker C."/>
            <person name="Pinto D."/>
            <person name="Vollmers J."/>
            <person name="Rivas-Marin E."/>
            <person name="Kohn T."/>
            <person name="Peeters S.H."/>
            <person name="Heuer A."/>
            <person name="Rast P."/>
            <person name="Oberbeckmann S."/>
            <person name="Bunk B."/>
            <person name="Jeske O."/>
            <person name="Meyerdierks A."/>
            <person name="Storesund J.E."/>
            <person name="Kallscheuer N."/>
            <person name="Luecker S."/>
            <person name="Lage O.M."/>
            <person name="Pohl T."/>
            <person name="Merkel B.J."/>
            <person name="Hornburger P."/>
            <person name="Mueller R.-W."/>
            <person name="Bruemmer F."/>
            <person name="Labrenz M."/>
            <person name="Spormann A.M."/>
            <person name="Op den Camp H."/>
            <person name="Overmann J."/>
            <person name="Amann R."/>
            <person name="Jetten M.S.M."/>
            <person name="Mascher T."/>
            <person name="Medema M.H."/>
            <person name="Devos D.P."/>
            <person name="Kaster A.-K."/>
            <person name="Ovreas L."/>
            <person name="Rohde M."/>
            <person name="Galperin M.Y."/>
            <person name="Jogler C."/>
        </authorList>
    </citation>
    <scope>NUCLEOTIDE SEQUENCE [LARGE SCALE GENOMIC DNA]</scope>
    <source>
        <strain evidence="1 2">Pla163</strain>
    </source>
</reference>
<proteinExistence type="predicted"/>
<keyword evidence="2" id="KW-1185">Reference proteome</keyword>
<dbReference type="AlphaFoldDB" id="A0A518D436"/>
<dbReference type="EMBL" id="CP036290">
    <property type="protein sequence ID" value="QDU86242.1"/>
    <property type="molecule type" value="Genomic_DNA"/>
</dbReference>